<dbReference type="Gene3D" id="3.40.50.2300">
    <property type="match status" value="1"/>
</dbReference>
<dbReference type="SUPFAM" id="SSF46894">
    <property type="entry name" value="C-terminal effector domain of the bipartite response regulators"/>
    <property type="match status" value="1"/>
</dbReference>
<dbReference type="PROSITE" id="PS50043">
    <property type="entry name" value="HTH_LUXR_2"/>
    <property type="match status" value="1"/>
</dbReference>
<feature type="domain" description="HTH luxR-type" evidence="1">
    <location>
        <begin position="140"/>
        <end position="205"/>
    </location>
</feature>
<dbReference type="Pfam" id="PF00196">
    <property type="entry name" value="GerE"/>
    <property type="match status" value="1"/>
</dbReference>
<dbReference type="EMBL" id="JAQGEF010000001">
    <property type="protein sequence ID" value="MDA3613316.1"/>
    <property type="molecule type" value="Genomic_DNA"/>
</dbReference>
<dbReference type="InterPro" id="IPR051015">
    <property type="entry name" value="EvgA-like"/>
</dbReference>
<protein>
    <submittedName>
        <fullName evidence="2">LuxR C-terminal-related transcriptional regulator</fullName>
    </submittedName>
</protein>
<evidence type="ECO:0000313" key="2">
    <source>
        <dbReference type="EMBL" id="MDA3613316.1"/>
    </source>
</evidence>
<evidence type="ECO:0000313" key="3">
    <source>
        <dbReference type="Proteomes" id="UP001210231"/>
    </source>
</evidence>
<comment type="caution">
    <text evidence="2">The sequence shown here is derived from an EMBL/GenBank/DDBJ whole genome shotgun (WGS) entry which is preliminary data.</text>
</comment>
<dbReference type="InterPro" id="IPR000792">
    <property type="entry name" value="Tscrpt_reg_LuxR_C"/>
</dbReference>
<organism evidence="2 3">
    <name type="scientific">Polluticaenibacter yanchengensis</name>
    <dbReference type="NCBI Taxonomy" id="3014562"/>
    <lineage>
        <taxon>Bacteria</taxon>
        <taxon>Pseudomonadati</taxon>
        <taxon>Bacteroidota</taxon>
        <taxon>Chitinophagia</taxon>
        <taxon>Chitinophagales</taxon>
        <taxon>Chitinophagaceae</taxon>
        <taxon>Polluticaenibacter</taxon>
    </lineage>
</organism>
<name>A0ABT4UEQ8_9BACT</name>
<reference evidence="2 3" key="1">
    <citation type="submission" date="2022-12" db="EMBL/GenBank/DDBJ databases">
        <title>Chitinophagaceae gen. sp. nov., a new member of the family Chitinophagaceae, isolated from soil in a chemical factory.</title>
        <authorList>
            <person name="Ke Z."/>
        </authorList>
    </citation>
    <scope>NUCLEOTIDE SEQUENCE [LARGE SCALE GENOMIC DNA]</scope>
    <source>
        <strain evidence="2 3">LY-5</strain>
    </source>
</reference>
<dbReference type="PANTHER" id="PTHR45566">
    <property type="entry name" value="HTH-TYPE TRANSCRIPTIONAL REGULATOR YHJB-RELATED"/>
    <property type="match status" value="1"/>
</dbReference>
<dbReference type="InterPro" id="IPR016032">
    <property type="entry name" value="Sig_transdc_resp-reg_C-effctor"/>
</dbReference>
<evidence type="ECO:0000259" key="1">
    <source>
        <dbReference type="PROSITE" id="PS50043"/>
    </source>
</evidence>
<dbReference type="RefSeq" id="WP_407029648.1">
    <property type="nucleotide sequence ID" value="NZ_JAQGEF010000001.1"/>
</dbReference>
<dbReference type="Proteomes" id="UP001210231">
    <property type="component" value="Unassembled WGS sequence"/>
</dbReference>
<gene>
    <name evidence="2" type="ORF">O3P16_00740</name>
</gene>
<proteinExistence type="predicted"/>
<accession>A0ABT4UEQ8</accession>
<dbReference type="SMART" id="SM00421">
    <property type="entry name" value="HTH_LUXR"/>
    <property type="match status" value="1"/>
</dbReference>
<sequence>MYKIAILLDEQTLFLESLEKVISDLKLFDFIYTFKKESDLIQFLIHFRTRKELYFFLDYYVQDRIISMVLKDIRPFIRNGKIIIVSSIKNALLLKELTALKPHGIVSKFDRLVELIESIKEIANGSVYYSTYTKALLDTIISERISFTPRELELLNYFNKGLSVDATAKMVSLSRHTVAAHRRKMFAKANCNSITELLNYVKKMGLFDTY</sequence>
<dbReference type="PANTHER" id="PTHR45566:SF1">
    <property type="entry name" value="HTH-TYPE TRANSCRIPTIONAL REGULATOR YHJB-RELATED"/>
    <property type="match status" value="1"/>
</dbReference>
<keyword evidence="3" id="KW-1185">Reference proteome</keyword>